<keyword evidence="2" id="KW-0808">Transferase</keyword>
<dbReference type="PROSITE" id="PS51186">
    <property type="entry name" value="GNAT"/>
    <property type="match status" value="2"/>
</dbReference>
<organism evidence="2 3">
    <name type="scientific">Pedobacter frigoris</name>
    <dbReference type="NCBI Taxonomy" id="2571272"/>
    <lineage>
        <taxon>Bacteria</taxon>
        <taxon>Pseudomonadati</taxon>
        <taxon>Bacteroidota</taxon>
        <taxon>Sphingobacteriia</taxon>
        <taxon>Sphingobacteriales</taxon>
        <taxon>Sphingobacteriaceae</taxon>
        <taxon>Pedobacter</taxon>
    </lineage>
</organism>
<dbReference type="EMBL" id="SWBQ01000003">
    <property type="protein sequence ID" value="TKC05898.1"/>
    <property type="molecule type" value="Genomic_DNA"/>
</dbReference>
<dbReference type="RefSeq" id="WP_136836159.1">
    <property type="nucleotide sequence ID" value="NZ_SWBQ01000003.1"/>
</dbReference>
<dbReference type="PANTHER" id="PTHR43792">
    <property type="entry name" value="GNAT FAMILY, PUTATIVE (AFU_ORTHOLOGUE AFUA_3G00765)-RELATED-RELATED"/>
    <property type="match status" value="1"/>
</dbReference>
<dbReference type="CDD" id="cd04301">
    <property type="entry name" value="NAT_SF"/>
    <property type="match status" value="1"/>
</dbReference>
<accession>A0A4U1CFM7</accession>
<reference evidence="2 3" key="1">
    <citation type="submission" date="2019-04" db="EMBL/GenBank/DDBJ databases">
        <title>Pedobacter sp. RP-3-15 sp. nov., isolated from Arctic soil.</title>
        <authorList>
            <person name="Dahal R.H."/>
            <person name="Kim D.-U."/>
        </authorList>
    </citation>
    <scope>NUCLEOTIDE SEQUENCE [LARGE SCALE GENOMIC DNA]</scope>
    <source>
        <strain evidence="2 3">RP-3-15</strain>
    </source>
</reference>
<dbReference type="OrthoDB" id="9788916at2"/>
<gene>
    <name evidence="2" type="ORF">FA047_11175</name>
</gene>
<protein>
    <submittedName>
        <fullName evidence="2">GNAT family N-acetyltransferase</fullName>
    </submittedName>
</protein>
<dbReference type="PANTHER" id="PTHR43792:SF16">
    <property type="entry name" value="N-ACETYLTRANSFERASE DOMAIN-CONTAINING PROTEIN"/>
    <property type="match status" value="1"/>
</dbReference>
<feature type="domain" description="N-acetyltransferase" evidence="1">
    <location>
        <begin position="190"/>
        <end position="363"/>
    </location>
</feature>
<dbReference type="Proteomes" id="UP000307244">
    <property type="component" value="Unassembled WGS sequence"/>
</dbReference>
<proteinExistence type="predicted"/>
<dbReference type="GO" id="GO:0016747">
    <property type="term" value="F:acyltransferase activity, transferring groups other than amino-acyl groups"/>
    <property type="evidence" value="ECO:0007669"/>
    <property type="project" value="InterPro"/>
</dbReference>
<dbReference type="InterPro" id="IPR000182">
    <property type="entry name" value="GNAT_dom"/>
</dbReference>
<sequence>MKVFAETDRIILREIVMEDAPAMFEMDSDPEVHRYLGKNPVKTITQVEDYISFIRKQYIDYGIGRWAIVDKATSEFVGWGGLKYRTDTVIGHTGFYEVGYRLLRKFWGRGYATESARASVKYAFEELNLDAVYAMASVENAASRNALLKTGLKITAQLDHEGIPCDWFEITKGDWNKQNSIRQALSGDAPKIAQLIIAAMDDLALQFSGAAEPLGAIPLFQHFAGLRGNQYSYEHVLVYQDKDGVCGMICGYDGADLESLRKPFLDYIRTESGIVLDPESETQKGEYYIDSLSVAPDQQGKGIAKKLIHALIGKARSLGHTNVGLLVNAHNPKAKKLYLNLGFVVVNERKFMGGDYFHMQYRL</sequence>
<dbReference type="Pfam" id="PF00583">
    <property type="entry name" value="Acetyltransf_1"/>
    <property type="match status" value="1"/>
</dbReference>
<comment type="caution">
    <text evidence="2">The sequence shown here is derived from an EMBL/GenBank/DDBJ whole genome shotgun (WGS) entry which is preliminary data.</text>
</comment>
<dbReference type="Pfam" id="PF13302">
    <property type="entry name" value="Acetyltransf_3"/>
    <property type="match status" value="1"/>
</dbReference>
<dbReference type="Gene3D" id="3.40.630.30">
    <property type="match status" value="2"/>
</dbReference>
<dbReference type="SUPFAM" id="SSF55729">
    <property type="entry name" value="Acyl-CoA N-acyltransferases (Nat)"/>
    <property type="match status" value="2"/>
</dbReference>
<feature type="domain" description="N-acetyltransferase" evidence="1">
    <location>
        <begin position="10"/>
        <end position="173"/>
    </location>
</feature>
<dbReference type="InterPro" id="IPR051531">
    <property type="entry name" value="N-acetyltransferase"/>
</dbReference>
<name>A0A4U1CFM7_9SPHI</name>
<dbReference type="AlphaFoldDB" id="A0A4U1CFM7"/>
<evidence type="ECO:0000313" key="3">
    <source>
        <dbReference type="Proteomes" id="UP000307244"/>
    </source>
</evidence>
<evidence type="ECO:0000259" key="1">
    <source>
        <dbReference type="PROSITE" id="PS51186"/>
    </source>
</evidence>
<evidence type="ECO:0000313" key="2">
    <source>
        <dbReference type="EMBL" id="TKC05898.1"/>
    </source>
</evidence>
<keyword evidence="3" id="KW-1185">Reference proteome</keyword>
<dbReference type="InterPro" id="IPR016181">
    <property type="entry name" value="Acyl_CoA_acyltransferase"/>
</dbReference>